<organism evidence="2 3">
    <name type="scientific">Brassica rapa subsp. trilocularis</name>
    <dbReference type="NCBI Taxonomy" id="1813537"/>
    <lineage>
        <taxon>Eukaryota</taxon>
        <taxon>Viridiplantae</taxon>
        <taxon>Streptophyta</taxon>
        <taxon>Embryophyta</taxon>
        <taxon>Tracheophyta</taxon>
        <taxon>Spermatophyta</taxon>
        <taxon>Magnoliopsida</taxon>
        <taxon>eudicotyledons</taxon>
        <taxon>Gunneridae</taxon>
        <taxon>Pentapetalae</taxon>
        <taxon>rosids</taxon>
        <taxon>malvids</taxon>
        <taxon>Brassicales</taxon>
        <taxon>Brassicaceae</taxon>
        <taxon>Brassiceae</taxon>
        <taxon>Brassica</taxon>
    </lineage>
</organism>
<feature type="domain" description="RNase H type-1" evidence="1">
    <location>
        <begin position="116"/>
        <end position="193"/>
    </location>
</feature>
<dbReference type="Pfam" id="PF13456">
    <property type="entry name" value="RVT_3"/>
    <property type="match status" value="1"/>
</dbReference>
<dbReference type="EMBL" id="JADBGQ010000003">
    <property type="protein sequence ID" value="KAG5402823.1"/>
    <property type="molecule type" value="Genomic_DNA"/>
</dbReference>
<dbReference type="SUPFAM" id="SSF53098">
    <property type="entry name" value="Ribonuclease H-like"/>
    <property type="match status" value="1"/>
</dbReference>
<keyword evidence="3" id="KW-1185">Reference proteome</keyword>
<protein>
    <recommendedName>
        <fullName evidence="1">RNase H type-1 domain-containing protein</fullName>
    </recommendedName>
</protein>
<dbReference type="InterPro" id="IPR036397">
    <property type="entry name" value="RNaseH_sf"/>
</dbReference>
<comment type="caution">
    <text evidence="2">The sequence shown here is derived from an EMBL/GenBank/DDBJ whole genome shotgun (WGS) entry which is preliminary data.</text>
</comment>
<evidence type="ECO:0000259" key="1">
    <source>
        <dbReference type="Pfam" id="PF13456"/>
    </source>
</evidence>
<proteinExistence type="predicted"/>
<reference evidence="2 3" key="1">
    <citation type="submission" date="2021-03" db="EMBL/GenBank/DDBJ databases">
        <authorList>
            <person name="King G.J."/>
            <person name="Bancroft I."/>
            <person name="Baten A."/>
            <person name="Bloomfield J."/>
            <person name="Borpatragohain P."/>
            <person name="He Z."/>
            <person name="Irish N."/>
            <person name="Irwin J."/>
            <person name="Liu K."/>
            <person name="Mauleon R.P."/>
            <person name="Moore J."/>
            <person name="Morris R."/>
            <person name="Ostergaard L."/>
            <person name="Wang B."/>
            <person name="Wells R."/>
        </authorList>
    </citation>
    <scope>NUCLEOTIDE SEQUENCE [LARGE SCALE GENOMIC DNA]</scope>
    <source>
        <strain evidence="2">R-o-18</strain>
        <tissue evidence="2">Leaf</tissue>
    </source>
</reference>
<evidence type="ECO:0000313" key="2">
    <source>
        <dbReference type="EMBL" id="KAG5402823.1"/>
    </source>
</evidence>
<name>A0ABQ7MX15_BRACM</name>
<dbReference type="InterPro" id="IPR002156">
    <property type="entry name" value="RNaseH_domain"/>
</dbReference>
<gene>
    <name evidence="2" type="primary">A03g500330.1_BraROA</name>
    <name evidence="2" type="ORF">IGI04_008942</name>
</gene>
<accession>A0ABQ7MX15</accession>
<dbReference type="PANTHER" id="PTHR34146">
    <property type="entry name" value="POLYNUCLEOTIDYL TRANSFERASE, RIBONUCLEASE H-LIKE SUPERFAMILY PROTEIN-RELATED"/>
    <property type="match status" value="1"/>
</dbReference>
<dbReference type="Proteomes" id="UP000823674">
    <property type="component" value="Chromosome A03"/>
</dbReference>
<sequence length="206" mass="22900">MAQRIWKLAPFTHCIDTRGLIDLSGCWDSLYKSTCLPPTGVSSGQLAPWILWFLWLARNDYIFNNKETTPEAIMTKAIAVAREWLMEQGDNKGPTPSQGTRIPVFTNNTGSTLIQSDAAWREDLQLAGLGWTFSGQDIRASFLAHCHFVNSPIVAEGLALREALACGIEKGFRQVRCESDSSKLITAINKAPRWRKSTALSLIFVV</sequence>
<dbReference type="PANTHER" id="PTHR34146:SF11">
    <property type="entry name" value="RIBONUCLEASE H-LIKE SUPERFAMILY PROTEIN"/>
    <property type="match status" value="1"/>
</dbReference>
<evidence type="ECO:0000313" key="3">
    <source>
        <dbReference type="Proteomes" id="UP000823674"/>
    </source>
</evidence>
<dbReference type="InterPro" id="IPR012337">
    <property type="entry name" value="RNaseH-like_sf"/>
</dbReference>
<dbReference type="Gene3D" id="3.30.420.10">
    <property type="entry name" value="Ribonuclease H-like superfamily/Ribonuclease H"/>
    <property type="match status" value="1"/>
</dbReference>